<feature type="signal peptide" evidence="6">
    <location>
        <begin position="1"/>
        <end position="19"/>
    </location>
</feature>
<dbReference type="AlphaFoldDB" id="A0AA35SYD7"/>
<proteinExistence type="inferred from homology"/>
<keyword evidence="4" id="KW-1015">Disulfide bond</keyword>
<comment type="subcellular location">
    <subcellularLocation>
        <location evidence="1">Secreted</location>
    </subcellularLocation>
</comment>
<name>A0AA35SYD7_GEOBA</name>
<evidence type="ECO:0000256" key="1">
    <source>
        <dbReference type="ARBA" id="ARBA00004613"/>
    </source>
</evidence>
<evidence type="ECO:0000256" key="3">
    <source>
        <dbReference type="ARBA" id="ARBA00022525"/>
    </source>
</evidence>
<gene>
    <name evidence="7" type="ORF">GBAR_LOCUS20722</name>
</gene>
<dbReference type="EMBL" id="CASHTH010002909">
    <property type="protein sequence ID" value="CAI8037026.1"/>
    <property type="molecule type" value="Genomic_DNA"/>
</dbReference>
<keyword evidence="3" id="KW-0964">Secreted</keyword>
<evidence type="ECO:0000256" key="2">
    <source>
        <dbReference type="ARBA" id="ARBA00008712"/>
    </source>
</evidence>
<evidence type="ECO:0000256" key="4">
    <source>
        <dbReference type="ARBA" id="ARBA00023157"/>
    </source>
</evidence>
<dbReference type="GO" id="GO:0005615">
    <property type="term" value="C:extracellular space"/>
    <property type="evidence" value="ECO:0007669"/>
    <property type="project" value="TreeGrafter"/>
</dbReference>
<evidence type="ECO:0000256" key="5">
    <source>
        <dbReference type="SAM" id="MobiDB-lite"/>
    </source>
</evidence>
<sequence length="405" mass="45849">MEVQVVGLCVAVLFTGSLGHDFPATHQQDGTMGQVQQGYDGGNLQEFAQGQQEYGDAMVQDYVQGQVDYDDANLEDYVLGEVQGGENGGKFPITVGEHVYLQLEDEGGKGPNGALGDGMQFGEGTMEQQEGGAEDGAIMDEEEGRKVYLMYMGGGDSEVEEMIAGEYLEGPSKTFLEMEEVQPEEGEGNPTEQNHRHHGLFPRGKRESEDEDNGAALRELEALFQQSEGEMEEEEEGKEGESDTVMVQWNNKYHSTLRAVCSAGYGLYRMRSVFNSRAKDRLFLFNCKRVAPACVRRRGYNPSKRHCKWYKVNKYGSNGGRHCPRNYYLAGVYSRASCKRDREWWGLCCNTPRICTKCKWTGYLNSYRKPINYYTRGVFGGMISYYNRNYMDRRYRLSTCSLRFC</sequence>
<comment type="similarity">
    <text evidence="2">Belongs to the dermatopontin family.</text>
</comment>
<organism evidence="7 8">
    <name type="scientific">Geodia barretti</name>
    <name type="common">Barrett's horny sponge</name>
    <dbReference type="NCBI Taxonomy" id="519541"/>
    <lineage>
        <taxon>Eukaryota</taxon>
        <taxon>Metazoa</taxon>
        <taxon>Porifera</taxon>
        <taxon>Demospongiae</taxon>
        <taxon>Heteroscleromorpha</taxon>
        <taxon>Tetractinellida</taxon>
        <taxon>Astrophorina</taxon>
        <taxon>Geodiidae</taxon>
        <taxon>Geodia</taxon>
    </lineage>
</organism>
<dbReference type="GO" id="GO:0030199">
    <property type="term" value="P:collagen fibril organization"/>
    <property type="evidence" value="ECO:0007669"/>
    <property type="project" value="TreeGrafter"/>
</dbReference>
<comment type="caution">
    <text evidence="7">The sequence shown here is derived from an EMBL/GenBank/DDBJ whole genome shotgun (WGS) entry which is preliminary data.</text>
</comment>
<protein>
    <submittedName>
        <fullName evidence="7">Uncharacterized protein</fullName>
    </submittedName>
</protein>
<accession>A0AA35SYD7</accession>
<feature type="chain" id="PRO_5041328804" evidence="6">
    <location>
        <begin position="20"/>
        <end position="405"/>
    </location>
</feature>
<evidence type="ECO:0000313" key="7">
    <source>
        <dbReference type="EMBL" id="CAI8037026.1"/>
    </source>
</evidence>
<evidence type="ECO:0000256" key="6">
    <source>
        <dbReference type="SAM" id="SignalP"/>
    </source>
</evidence>
<evidence type="ECO:0000313" key="8">
    <source>
        <dbReference type="Proteomes" id="UP001174909"/>
    </source>
</evidence>
<keyword evidence="6" id="KW-0732">Signal</keyword>
<reference evidence="7" key="1">
    <citation type="submission" date="2023-03" db="EMBL/GenBank/DDBJ databases">
        <authorList>
            <person name="Steffen K."/>
            <person name="Cardenas P."/>
        </authorList>
    </citation>
    <scope>NUCLEOTIDE SEQUENCE</scope>
</reference>
<feature type="region of interest" description="Disordered" evidence="5">
    <location>
        <begin position="180"/>
        <end position="213"/>
    </location>
</feature>
<dbReference type="PANTHER" id="PTHR15040:SF1">
    <property type="entry name" value="DERMATOPONTIN-LIKE ISOFORM X1"/>
    <property type="match status" value="1"/>
</dbReference>
<dbReference type="InterPro" id="IPR026645">
    <property type="entry name" value="Dermatopontin"/>
</dbReference>
<keyword evidence="8" id="KW-1185">Reference proteome</keyword>
<dbReference type="PANTHER" id="PTHR15040">
    <property type="entry name" value="DERMATOPONTIN-RELATED"/>
    <property type="match status" value="1"/>
</dbReference>
<dbReference type="Proteomes" id="UP001174909">
    <property type="component" value="Unassembled WGS sequence"/>
</dbReference>
<dbReference type="Pfam" id="PF14704">
    <property type="entry name" value="DERM"/>
    <property type="match status" value="1"/>
</dbReference>
<dbReference type="GO" id="GO:0031012">
    <property type="term" value="C:extracellular matrix"/>
    <property type="evidence" value="ECO:0007669"/>
    <property type="project" value="TreeGrafter"/>
</dbReference>